<accession>A0A9P6C1G5</accession>
<evidence type="ECO:0000256" key="1">
    <source>
        <dbReference type="SAM" id="Phobius"/>
    </source>
</evidence>
<gene>
    <name evidence="2" type="ORF">P691DRAFT_762343</name>
</gene>
<keyword evidence="1" id="KW-0472">Membrane</keyword>
<protein>
    <submittedName>
        <fullName evidence="2">Uncharacterized protein</fullName>
    </submittedName>
</protein>
<evidence type="ECO:0000313" key="2">
    <source>
        <dbReference type="EMBL" id="KAF9445615.1"/>
    </source>
</evidence>
<name>A0A9P6C1G5_9AGAR</name>
<organism evidence="2 3">
    <name type="scientific">Macrolepiota fuliginosa MF-IS2</name>
    <dbReference type="NCBI Taxonomy" id="1400762"/>
    <lineage>
        <taxon>Eukaryota</taxon>
        <taxon>Fungi</taxon>
        <taxon>Dikarya</taxon>
        <taxon>Basidiomycota</taxon>
        <taxon>Agaricomycotina</taxon>
        <taxon>Agaricomycetes</taxon>
        <taxon>Agaricomycetidae</taxon>
        <taxon>Agaricales</taxon>
        <taxon>Agaricineae</taxon>
        <taxon>Agaricaceae</taxon>
        <taxon>Macrolepiota</taxon>
    </lineage>
</organism>
<comment type="caution">
    <text evidence="2">The sequence shown here is derived from an EMBL/GenBank/DDBJ whole genome shotgun (WGS) entry which is preliminary data.</text>
</comment>
<keyword evidence="1" id="KW-0812">Transmembrane</keyword>
<reference evidence="2" key="1">
    <citation type="submission" date="2020-11" db="EMBL/GenBank/DDBJ databases">
        <authorList>
            <consortium name="DOE Joint Genome Institute"/>
            <person name="Ahrendt S."/>
            <person name="Riley R."/>
            <person name="Andreopoulos W."/>
            <person name="Labutti K."/>
            <person name="Pangilinan J."/>
            <person name="Ruiz-Duenas F.J."/>
            <person name="Barrasa J.M."/>
            <person name="Sanchez-Garcia M."/>
            <person name="Camarero S."/>
            <person name="Miyauchi S."/>
            <person name="Serrano A."/>
            <person name="Linde D."/>
            <person name="Babiker R."/>
            <person name="Drula E."/>
            <person name="Ayuso-Fernandez I."/>
            <person name="Pacheco R."/>
            <person name="Padilla G."/>
            <person name="Ferreira P."/>
            <person name="Barriuso J."/>
            <person name="Kellner H."/>
            <person name="Castanera R."/>
            <person name="Alfaro M."/>
            <person name="Ramirez L."/>
            <person name="Pisabarro A.G."/>
            <person name="Kuo A."/>
            <person name="Tritt A."/>
            <person name="Lipzen A."/>
            <person name="He G."/>
            <person name="Yan M."/>
            <person name="Ng V."/>
            <person name="Cullen D."/>
            <person name="Martin F."/>
            <person name="Rosso M.-N."/>
            <person name="Henrissat B."/>
            <person name="Hibbett D."/>
            <person name="Martinez A.T."/>
            <person name="Grigoriev I.V."/>
        </authorList>
    </citation>
    <scope>NUCLEOTIDE SEQUENCE</scope>
    <source>
        <strain evidence="2">MF-IS2</strain>
    </source>
</reference>
<evidence type="ECO:0000313" key="3">
    <source>
        <dbReference type="Proteomes" id="UP000807342"/>
    </source>
</evidence>
<dbReference type="AlphaFoldDB" id="A0A9P6C1G5"/>
<dbReference type="Proteomes" id="UP000807342">
    <property type="component" value="Unassembled WGS sequence"/>
</dbReference>
<dbReference type="EMBL" id="MU151291">
    <property type="protein sequence ID" value="KAF9445615.1"/>
    <property type="molecule type" value="Genomic_DNA"/>
</dbReference>
<sequence length="75" mass="7570">MLGFVCFMGPGLFNALNGLGGGQLDAMTSANSNAAVYATFAFSAFFAGSINNVLGSRLTLLLGSTGYALCVGSCF</sequence>
<proteinExistence type="predicted"/>
<keyword evidence="1" id="KW-1133">Transmembrane helix</keyword>
<feature type="transmembrane region" description="Helical" evidence="1">
    <location>
        <begin position="34"/>
        <end position="54"/>
    </location>
</feature>
<keyword evidence="3" id="KW-1185">Reference proteome</keyword>